<dbReference type="AlphaFoldDB" id="A0A2S6IPT5"/>
<proteinExistence type="predicted"/>
<sequence length="307" mass="32293">MPTAEPADQLAGEADRLGDLVNGHPEHVDEVLPQLVRILTSTDASRVLLACIAALGHAWHPAAAAALLDHVRPDHPDPQVRLALAQALPGGIDTPGDLRDRTIDALILLTADAEPHVRDWAAFGLGQLQARSPSAREALAGLLHDPDHDARCEALQALAAAGDDRAHPVLLARLDASGDLCLVELEAAAALAAPDLHPGLQRLAEEWAGDADEFTQTLELALSRCHPDAAALAGQVEQNLLEIVRGVVQEPAGVQLQGAYPRTALIITRDGDPEVHLDVWADGEDPTDYPVTHVVGAVLGALAPPEP</sequence>
<evidence type="ECO:0000313" key="1">
    <source>
        <dbReference type="EMBL" id="PPK96185.1"/>
    </source>
</evidence>
<dbReference type="InterPro" id="IPR016024">
    <property type="entry name" value="ARM-type_fold"/>
</dbReference>
<dbReference type="Proteomes" id="UP000239485">
    <property type="component" value="Unassembled WGS sequence"/>
</dbReference>
<reference evidence="1 2" key="1">
    <citation type="submission" date="2018-02" db="EMBL/GenBank/DDBJ databases">
        <title>Genomic Encyclopedia of Archaeal and Bacterial Type Strains, Phase II (KMG-II): from individual species to whole genera.</title>
        <authorList>
            <person name="Goeker M."/>
        </authorList>
    </citation>
    <scope>NUCLEOTIDE SEQUENCE [LARGE SCALE GENOMIC DNA]</scope>
    <source>
        <strain evidence="1 2">DSM 22857</strain>
    </source>
</reference>
<evidence type="ECO:0000313" key="2">
    <source>
        <dbReference type="Proteomes" id="UP000239485"/>
    </source>
</evidence>
<dbReference type="EMBL" id="PTJD01000005">
    <property type="protein sequence ID" value="PPK96185.1"/>
    <property type="molecule type" value="Genomic_DNA"/>
</dbReference>
<dbReference type="SUPFAM" id="SSF48371">
    <property type="entry name" value="ARM repeat"/>
    <property type="match status" value="1"/>
</dbReference>
<name>A0A2S6IPT5_9ACTN</name>
<keyword evidence="2" id="KW-1185">Reference proteome</keyword>
<dbReference type="InterPro" id="IPR004155">
    <property type="entry name" value="PBS_lyase_HEAT"/>
</dbReference>
<dbReference type="Gene3D" id="1.25.10.10">
    <property type="entry name" value="Leucine-rich Repeat Variant"/>
    <property type="match status" value="1"/>
</dbReference>
<protein>
    <submittedName>
        <fullName evidence="1">HEAT repeat protein</fullName>
    </submittedName>
</protein>
<dbReference type="SMART" id="SM00567">
    <property type="entry name" value="EZ_HEAT"/>
    <property type="match status" value="3"/>
</dbReference>
<comment type="caution">
    <text evidence="1">The sequence shown here is derived from an EMBL/GenBank/DDBJ whole genome shotgun (WGS) entry which is preliminary data.</text>
</comment>
<dbReference type="RefSeq" id="WP_104432540.1">
    <property type="nucleotide sequence ID" value="NZ_PTJD01000005.1"/>
</dbReference>
<accession>A0A2S6IPT5</accession>
<gene>
    <name evidence="1" type="ORF">CLV92_105287</name>
</gene>
<dbReference type="InterPro" id="IPR011989">
    <property type="entry name" value="ARM-like"/>
</dbReference>
<organism evidence="1 2">
    <name type="scientific">Kineococcus xinjiangensis</name>
    <dbReference type="NCBI Taxonomy" id="512762"/>
    <lineage>
        <taxon>Bacteria</taxon>
        <taxon>Bacillati</taxon>
        <taxon>Actinomycetota</taxon>
        <taxon>Actinomycetes</taxon>
        <taxon>Kineosporiales</taxon>
        <taxon>Kineosporiaceae</taxon>
        <taxon>Kineococcus</taxon>
    </lineage>
</organism>
<dbReference type="OrthoDB" id="9775346at2"/>
<dbReference type="Pfam" id="PF13646">
    <property type="entry name" value="HEAT_2"/>
    <property type="match status" value="1"/>
</dbReference>